<feature type="domain" description="CheW-like" evidence="1">
    <location>
        <begin position="27"/>
        <end position="166"/>
    </location>
</feature>
<name>A0A1N6GTY4_9PROT</name>
<dbReference type="InterPro" id="IPR002545">
    <property type="entry name" value="CheW-lke_dom"/>
</dbReference>
<dbReference type="EMBL" id="FSRO01000001">
    <property type="protein sequence ID" value="SIO11044.1"/>
    <property type="molecule type" value="Genomic_DNA"/>
</dbReference>
<dbReference type="Gene3D" id="2.40.50.180">
    <property type="entry name" value="CheA-289, Domain 4"/>
    <property type="match status" value="1"/>
</dbReference>
<accession>A0A1N6GTY4</accession>
<dbReference type="PROSITE" id="PS50851">
    <property type="entry name" value="CHEW"/>
    <property type="match status" value="1"/>
</dbReference>
<dbReference type="Pfam" id="PF01584">
    <property type="entry name" value="CheW"/>
    <property type="match status" value="1"/>
</dbReference>
<protein>
    <submittedName>
        <fullName evidence="2">Twitching motility protein PilI</fullName>
    </submittedName>
</protein>
<dbReference type="SUPFAM" id="SSF50341">
    <property type="entry name" value="CheW-like"/>
    <property type="match status" value="1"/>
</dbReference>
<dbReference type="eggNOG" id="COG0835">
    <property type="taxonomic scope" value="Bacteria"/>
</dbReference>
<dbReference type="InterPro" id="IPR036061">
    <property type="entry name" value="CheW-like_dom_sf"/>
</dbReference>
<proteinExistence type="predicted"/>
<dbReference type="Gene3D" id="2.30.30.40">
    <property type="entry name" value="SH3 Domains"/>
    <property type="match status" value="1"/>
</dbReference>
<dbReference type="Proteomes" id="UP000185062">
    <property type="component" value="Unassembled WGS sequence"/>
</dbReference>
<dbReference type="GO" id="GO:0007165">
    <property type="term" value="P:signal transduction"/>
    <property type="evidence" value="ECO:0007669"/>
    <property type="project" value="InterPro"/>
</dbReference>
<evidence type="ECO:0000259" key="1">
    <source>
        <dbReference type="PROSITE" id="PS50851"/>
    </source>
</evidence>
<reference evidence="2 3" key="1">
    <citation type="submission" date="2016-12" db="EMBL/GenBank/DDBJ databases">
        <authorList>
            <person name="Song W.-J."/>
            <person name="Kurnit D.M."/>
        </authorList>
    </citation>
    <scope>NUCLEOTIDE SEQUENCE [LARGE SCALE GENOMIC DNA]</scope>
    <source>
        <strain evidence="2 3">ATCC 49181</strain>
    </source>
</reference>
<evidence type="ECO:0000313" key="3">
    <source>
        <dbReference type="Proteomes" id="UP000185062"/>
    </source>
</evidence>
<dbReference type="SMART" id="SM00260">
    <property type="entry name" value="CheW"/>
    <property type="match status" value="1"/>
</dbReference>
<dbReference type="STRING" id="44575.SAMN05216419_100273"/>
<dbReference type="AlphaFoldDB" id="A0A1N6GTY4"/>
<sequence length="171" mass="19206">MVEPISMRAYQLALSEQLKNATVAAPATTMLGVALGKDRWLIHMNEVNEVLQMPRLMPVSLTQPWFLGMANVRGNLYGITDLRVYYGGVPAPLSLKMRILLVSPRFGINSGLLVSSMLGIRSLSDFELIKDISGEDRIGMAGHYRDKTGRIWRELSLQELMEDRKFLQIAL</sequence>
<evidence type="ECO:0000313" key="2">
    <source>
        <dbReference type="EMBL" id="SIO11044.1"/>
    </source>
</evidence>
<dbReference type="GO" id="GO:0006935">
    <property type="term" value="P:chemotaxis"/>
    <property type="evidence" value="ECO:0007669"/>
    <property type="project" value="InterPro"/>
</dbReference>
<gene>
    <name evidence="2" type="ORF">SAMN02743940_0865</name>
</gene>
<organism evidence="2 3">
    <name type="scientific">Nitrosomonas cryotolerans ATCC 49181</name>
    <dbReference type="NCBI Taxonomy" id="1131553"/>
    <lineage>
        <taxon>Bacteria</taxon>
        <taxon>Pseudomonadati</taxon>
        <taxon>Pseudomonadota</taxon>
        <taxon>Betaproteobacteria</taxon>
        <taxon>Nitrosomonadales</taxon>
        <taxon>Nitrosomonadaceae</taxon>
        <taxon>Nitrosomonas</taxon>
    </lineage>
</organism>
<keyword evidence="3" id="KW-1185">Reference proteome</keyword>